<dbReference type="AlphaFoldDB" id="A0AAE3Y7S9"/>
<evidence type="ECO:0000313" key="3">
    <source>
        <dbReference type="Proteomes" id="UP001184861"/>
    </source>
</evidence>
<dbReference type="InterPro" id="IPR046732">
    <property type="entry name" value="DUF6624"/>
</dbReference>
<dbReference type="Pfam" id="PF20329">
    <property type="entry name" value="DUF6624"/>
    <property type="match status" value="1"/>
</dbReference>
<keyword evidence="1" id="KW-0732">Signal</keyword>
<feature type="signal peptide" evidence="1">
    <location>
        <begin position="1"/>
        <end position="21"/>
    </location>
</feature>
<evidence type="ECO:0000256" key="1">
    <source>
        <dbReference type="SAM" id="SignalP"/>
    </source>
</evidence>
<proteinExistence type="predicted"/>
<dbReference type="PROSITE" id="PS51257">
    <property type="entry name" value="PROKAR_LIPOPROTEIN"/>
    <property type="match status" value="1"/>
</dbReference>
<accession>A0AAE3Y7S9</accession>
<comment type="caution">
    <text evidence="2">The sequence shown here is derived from an EMBL/GenBank/DDBJ whole genome shotgun (WGS) entry which is preliminary data.</text>
</comment>
<dbReference type="EMBL" id="JAVDQY010000001">
    <property type="protein sequence ID" value="MDR6525597.1"/>
    <property type="molecule type" value="Genomic_DNA"/>
</dbReference>
<name>A0AAE3Y7S9_9FLAO</name>
<sequence length="216" mass="24888">MSKRIIAISLLLLITSCKSTLSPTEKRNLTNEIDAMGTIDQVAAYIPQGKYANYSREKWNTFKDSVMADNTKRAELLYKKYGYLGFDKVGEKGETQFWAIVQHSDKSVDFQNKVLKSLEKEVDKQNASPANYALLYDRIKINNSEKQLFGTQVDYKENGQAKPKIGLIDTVNVDNLRKKYSLDSLKKYLNFMTERHFNMNKNILVKEGITEPVFYK</sequence>
<dbReference type="Proteomes" id="UP001184861">
    <property type="component" value="Unassembled WGS sequence"/>
</dbReference>
<evidence type="ECO:0000313" key="2">
    <source>
        <dbReference type="EMBL" id="MDR6525597.1"/>
    </source>
</evidence>
<gene>
    <name evidence="2" type="ORF">J2787_000967</name>
</gene>
<protein>
    <submittedName>
        <fullName evidence="2">Uncharacterized protein</fullName>
    </submittedName>
</protein>
<reference evidence="2" key="1">
    <citation type="submission" date="2023-07" db="EMBL/GenBank/DDBJ databases">
        <title>Sorghum-associated microbial communities from plants grown in Nebraska, USA.</title>
        <authorList>
            <person name="Schachtman D."/>
        </authorList>
    </citation>
    <scope>NUCLEOTIDE SEQUENCE</scope>
    <source>
        <strain evidence="2">DS2360</strain>
    </source>
</reference>
<feature type="chain" id="PRO_5041968790" evidence="1">
    <location>
        <begin position="22"/>
        <end position="216"/>
    </location>
</feature>
<dbReference type="RefSeq" id="WP_309945048.1">
    <property type="nucleotide sequence ID" value="NZ_JAVDQY010000001.1"/>
</dbReference>
<organism evidence="2 3">
    <name type="scientific">Chryseobacterium rhizosphaerae</name>
    <dbReference type="NCBI Taxonomy" id="395937"/>
    <lineage>
        <taxon>Bacteria</taxon>
        <taxon>Pseudomonadati</taxon>
        <taxon>Bacteroidota</taxon>
        <taxon>Flavobacteriia</taxon>
        <taxon>Flavobacteriales</taxon>
        <taxon>Weeksellaceae</taxon>
        <taxon>Chryseobacterium group</taxon>
        <taxon>Chryseobacterium</taxon>
    </lineage>
</organism>